<evidence type="ECO:0000313" key="1">
    <source>
        <dbReference type="EMBL" id="QCD99755.1"/>
    </source>
</evidence>
<proteinExistence type="predicted"/>
<dbReference type="Proteomes" id="UP000501690">
    <property type="component" value="Linkage Group LG7"/>
</dbReference>
<protein>
    <submittedName>
        <fullName evidence="1">Uncharacterized protein</fullName>
    </submittedName>
</protein>
<keyword evidence="2" id="KW-1185">Reference proteome</keyword>
<reference evidence="1 2" key="1">
    <citation type="submission" date="2019-04" db="EMBL/GenBank/DDBJ databases">
        <title>An improved genome assembly and genetic linkage map for asparagus bean, Vigna unguiculata ssp. sesquipedialis.</title>
        <authorList>
            <person name="Xia Q."/>
            <person name="Zhang R."/>
            <person name="Dong Y."/>
        </authorList>
    </citation>
    <scope>NUCLEOTIDE SEQUENCE [LARGE SCALE GENOMIC DNA]</scope>
    <source>
        <tissue evidence="1">Leaf</tissue>
    </source>
</reference>
<gene>
    <name evidence="1" type="ORF">DEO72_LG7g1040</name>
</gene>
<dbReference type="EMBL" id="CP039351">
    <property type="protein sequence ID" value="QCD99755.1"/>
    <property type="molecule type" value="Genomic_DNA"/>
</dbReference>
<organism evidence="1 2">
    <name type="scientific">Vigna unguiculata</name>
    <name type="common">Cowpea</name>
    <dbReference type="NCBI Taxonomy" id="3917"/>
    <lineage>
        <taxon>Eukaryota</taxon>
        <taxon>Viridiplantae</taxon>
        <taxon>Streptophyta</taxon>
        <taxon>Embryophyta</taxon>
        <taxon>Tracheophyta</taxon>
        <taxon>Spermatophyta</taxon>
        <taxon>Magnoliopsida</taxon>
        <taxon>eudicotyledons</taxon>
        <taxon>Gunneridae</taxon>
        <taxon>Pentapetalae</taxon>
        <taxon>rosids</taxon>
        <taxon>fabids</taxon>
        <taxon>Fabales</taxon>
        <taxon>Fabaceae</taxon>
        <taxon>Papilionoideae</taxon>
        <taxon>50 kb inversion clade</taxon>
        <taxon>NPAAA clade</taxon>
        <taxon>indigoferoid/millettioid clade</taxon>
        <taxon>Phaseoleae</taxon>
        <taxon>Vigna</taxon>
    </lineage>
</organism>
<evidence type="ECO:0000313" key="2">
    <source>
        <dbReference type="Proteomes" id="UP000501690"/>
    </source>
</evidence>
<sequence>MLGFEGCGPQKGSSYLQRLWLNTLRMDFAGAFVELWLGMTSLELWLEMVGKHLVFLELWLGMADDTGVSVRVVPRTDGIDLIEQPWVVANGVANLVLRVRLLIRI</sequence>
<name>A0A4D6MEH0_VIGUN</name>
<dbReference type="AlphaFoldDB" id="A0A4D6MEH0"/>
<accession>A0A4D6MEH0</accession>